<gene>
    <name evidence="7" type="ORF">FIBRA_05319</name>
</gene>
<keyword evidence="5" id="KW-0479">Metal-binding</keyword>
<dbReference type="GeneID" id="24098106"/>
<dbReference type="HOGENOM" id="CLU_014184_1_0_1"/>
<dbReference type="AlphaFoldDB" id="J4GQS2"/>
<evidence type="ECO:0000313" key="7">
    <source>
        <dbReference type="EMBL" id="CCM03195.1"/>
    </source>
</evidence>
<evidence type="ECO:0000256" key="5">
    <source>
        <dbReference type="PIRSR" id="PIRSR601019-2"/>
    </source>
</evidence>
<dbReference type="GO" id="GO:0005834">
    <property type="term" value="C:heterotrimeric G-protein complex"/>
    <property type="evidence" value="ECO:0007669"/>
    <property type="project" value="TreeGrafter"/>
</dbReference>
<dbReference type="GO" id="GO:0031683">
    <property type="term" value="F:G-protein beta/gamma-subunit complex binding"/>
    <property type="evidence" value="ECO:0007669"/>
    <property type="project" value="InterPro"/>
</dbReference>
<keyword evidence="2 4" id="KW-0342">GTP-binding</keyword>
<dbReference type="RefSeq" id="XP_012182478.1">
    <property type="nucleotide sequence ID" value="XM_012327088.1"/>
</dbReference>
<keyword evidence="1 4" id="KW-0547">Nucleotide-binding</keyword>
<reference evidence="7 8" key="1">
    <citation type="journal article" date="2012" name="Appl. Environ. Microbiol.">
        <title>Short-read sequencing for genomic analysis of the brown rot fungus Fibroporia radiculosa.</title>
        <authorList>
            <person name="Tang J.D."/>
            <person name="Perkins A.D."/>
            <person name="Sonstegard T.S."/>
            <person name="Schroeder S.G."/>
            <person name="Burgess S.C."/>
            <person name="Diehl S.V."/>
        </authorList>
    </citation>
    <scope>NUCLEOTIDE SEQUENCE [LARGE SCALE GENOMIC DNA]</scope>
    <source>
        <strain evidence="7 8">TFFH 294</strain>
    </source>
</reference>
<dbReference type="SMART" id="SM00275">
    <property type="entry name" value="G_alpha"/>
    <property type="match status" value="1"/>
</dbReference>
<evidence type="ECO:0000256" key="1">
    <source>
        <dbReference type="ARBA" id="ARBA00022741"/>
    </source>
</evidence>
<organism evidence="7 8">
    <name type="scientific">Fibroporia radiculosa</name>
    <dbReference type="NCBI Taxonomy" id="599839"/>
    <lineage>
        <taxon>Eukaryota</taxon>
        <taxon>Fungi</taxon>
        <taxon>Dikarya</taxon>
        <taxon>Basidiomycota</taxon>
        <taxon>Agaricomycotina</taxon>
        <taxon>Agaricomycetes</taxon>
        <taxon>Polyporales</taxon>
        <taxon>Fibroporiaceae</taxon>
        <taxon>Fibroporia</taxon>
    </lineage>
</organism>
<evidence type="ECO:0000313" key="8">
    <source>
        <dbReference type="Proteomes" id="UP000006352"/>
    </source>
</evidence>
<evidence type="ECO:0000256" key="4">
    <source>
        <dbReference type="PIRSR" id="PIRSR601019-1"/>
    </source>
</evidence>
<evidence type="ECO:0000256" key="3">
    <source>
        <dbReference type="ARBA" id="ARBA00023224"/>
    </source>
</evidence>
<dbReference type="GO" id="GO:0007188">
    <property type="term" value="P:adenylate cyclase-modulating G protein-coupled receptor signaling pathway"/>
    <property type="evidence" value="ECO:0007669"/>
    <property type="project" value="TreeGrafter"/>
</dbReference>
<feature type="binding site" evidence="5">
    <location>
        <position position="325"/>
    </location>
    <ligand>
        <name>Mg(2+)</name>
        <dbReference type="ChEBI" id="CHEBI:18420"/>
    </ligand>
</feature>
<dbReference type="SUPFAM" id="SSF47895">
    <property type="entry name" value="Transducin (alpha subunit), insertion domain"/>
    <property type="match status" value="1"/>
</dbReference>
<dbReference type="SUPFAM" id="SSF52540">
    <property type="entry name" value="P-loop containing nucleoside triphosphate hydrolases"/>
    <property type="match status" value="1"/>
</dbReference>
<dbReference type="Pfam" id="PF00503">
    <property type="entry name" value="G-alpha"/>
    <property type="match status" value="1"/>
</dbReference>
<dbReference type="GO" id="GO:0003924">
    <property type="term" value="F:GTPase activity"/>
    <property type="evidence" value="ECO:0007669"/>
    <property type="project" value="InterPro"/>
</dbReference>
<dbReference type="InParanoid" id="J4GQS2"/>
<evidence type="ECO:0000256" key="6">
    <source>
        <dbReference type="SAM" id="MobiDB-lite"/>
    </source>
</evidence>
<dbReference type="PROSITE" id="PS51882">
    <property type="entry name" value="G_ALPHA"/>
    <property type="match status" value="1"/>
</dbReference>
<dbReference type="PRINTS" id="PR00318">
    <property type="entry name" value="GPROTEINA"/>
</dbReference>
<dbReference type="Gene3D" id="3.40.50.300">
    <property type="entry name" value="P-loop containing nucleotide triphosphate hydrolases"/>
    <property type="match status" value="3"/>
</dbReference>
<name>J4GQS2_9APHY</name>
<feature type="binding site" evidence="4">
    <location>
        <begin position="319"/>
        <end position="325"/>
    </location>
    <ligand>
        <name>GTP</name>
        <dbReference type="ChEBI" id="CHEBI:37565"/>
    </ligand>
</feature>
<keyword evidence="3" id="KW-0807">Transducer</keyword>
<evidence type="ECO:0008006" key="9">
    <source>
        <dbReference type="Google" id="ProtNLM"/>
    </source>
</evidence>
<dbReference type="GO" id="GO:0005737">
    <property type="term" value="C:cytoplasm"/>
    <property type="evidence" value="ECO:0007669"/>
    <property type="project" value="TreeGrafter"/>
</dbReference>
<keyword evidence="8" id="KW-1185">Reference proteome</keyword>
<dbReference type="Gene3D" id="1.10.400.10">
    <property type="entry name" value="GI Alpha 1, domain 2-like"/>
    <property type="match status" value="2"/>
</dbReference>
<dbReference type="EMBL" id="HE797104">
    <property type="protein sequence ID" value="CCM03195.1"/>
    <property type="molecule type" value="Genomic_DNA"/>
</dbReference>
<dbReference type="GO" id="GO:0005525">
    <property type="term" value="F:GTP binding"/>
    <property type="evidence" value="ECO:0007669"/>
    <property type="project" value="UniProtKB-KW"/>
</dbReference>
<dbReference type="GO" id="GO:0046872">
    <property type="term" value="F:metal ion binding"/>
    <property type="evidence" value="ECO:0007669"/>
    <property type="project" value="UniProtKB-KW"/>
</dbReference>
<evidence type="ECO:0000256" key="2">
    <source>
        <dbReference type="ARBA" id="ARBA00023134"/>
    </source>
</evidence>
<dbReference type="PANTHER" id="PTHR10218:SF360">
    <property type="entry name" value="GUANINE NUCLEOTIDE-BINDING PROTEIN SUBUNIT ALPHA HOMOLOG"/>
    <property type="match status" value="1"/>
</dbReference>
<sequence length="551" mass="60318">MSAVAHQPLPEPDPSPMTIPLRLPTASRRSIGDVEAARISTQIDEELRREHESRKRRRPREIKGARPSSARRPVVQALLPPSPLRLMLLGQAESGKSTLQKQFQLYYASQTLDHERPSWRPIVYFNVLKAIRMILTEVDFGYFTNEGTTAPTLTASSEASSSASASFAYSRPQTVPGYGGSLDPVWLIELTHLRSKLLPLVASEDALASELSGGVTVTGGRSGVYVRAGWQAVSTATRSWPFADIRSGGASSKAPVMTDIVAKTLAANQDEIVDLWHHPAVRRLLAENKLQLEEYAAFFLNSIHRIAQPDYLPTTEDILHVRLQTLGVQEHAFDISMAGVTYNWLLYDVGGAYLEEDMRTNRIDDSLQLFTVVCQNKLLHKAALVLMLNKVRSLITDECKAGLLTPFPSPIPPSDRLVVSTSRHRACVLSTLLLPWSRGRTGNVDGSPEAKDPGWAPGPQIHLIVRRSTEYVRGSLGVLPRALHPGASAEGPPPPTVVCAFYVHAGASSVLPRPIFSVLLTGLQDVKATQSIIVNVNEAIMRKHMSTIGLA</sequence>
<dbReference type="GO" id="GO:0001664">
    <property type="term" value="F:G protein-coupled receptor binding"/>
    <property type="evidence" value="ECO:0007669"/>
    <property type="project" value="TreeGrafter"/>
</dbReference>
<dbReference type="InterPro" id="IPR001019">
    <property type="entry name" value="Gprotein_alpha_su"/>
</dbReference>
<dbReference type="STRING" id="599839.J4GQS2"/>
<dbReference type="PANTHER" id="PTHR10218">
    <property type="entry name" value="GTP-BINDING PROTEIN ALPHA SUBUNIT"/>
    <property type="match status" value="1"/>
</dbReference>
<protein>
    <recommendedName>
        <fullName evidence="9">G-protein alpha subunit</fullName>
    </recommendedName>
</protein>
<dbReference type="Proteomes" id="UP000006352">
    <property type="component" value="Unassembled WGS sequence"/>
</dbReference>
<dbReference type="OrthoDB" id="5817230at2759"/>
<feature type="region of interest" description="Disordered" evidence="6">
    <location>
        <begin position="1"/>
        <end position="72"/>
    </location>
</feature>
<proteinExistence type="predicted"/>
<accession>J4GQS2</accession>
<dbReference type="InterPro" id="IPR027417">
    <property type="entry name" value="P-loop_NTPase"/>
</dbReference>
<dbReference type="InterPro" id="IPR011025">
    <property type="entry name" value="GproteinA_insert"/>
</dbReference>
<keyword evidence="5" id="KW-0460">Magnesium</keyword>